<feature type="non-terminal residue" evidence="1">
    <location>
        <position position="204"/>
    </location>
</feature>
<name>A0A9N9JRC7_9GLOM</name>
<evidence type="ECO:0000313" key="1">
    <source>
        <dbReference type="EMBL" id="CAG8792546.1"/>
    </source>
</evidence>
<dbReference type="Proteomes" id="UP000789405">
    <property type="component" value="Unassembled WGS sequence"/>
</dbReference>
<accession>A0A9N9JRC7</accession>
<comment type="caution">
    <text evidence="1">The sequence shown here is derived from an EMBL/GenBank/DDBJ whole genome shotgun (WGS) entry which is preliminary data.</text>
</comment>
<dbReference type="InterPro" id="IPR035992">
    <property type="entry name" value="Ricin_B-like_lectins"/>
</dbReference>
<dbReference type="AlphaFoldDB" id="A0A9N9JRC7"/>
<dbReference type="EMBL" id="CAJVPY010028365">
    <property type="protein sequence ID" value="CAG8792546.1"/>
    <property type="molecule type" value="Genomic_DNA"/>
</dbReference>
<proteinExistence type="predicted"/>
<organism evidence="1 2">
    <name type="scientific">Dentiscutata erythropus</name>
    <dbReference type="NCBI Taxonomy" id="1348616"/>
    <lineage>
        <taxon>Eukaryota</taxon>
        <taxon>Fungi</taxon>
        <taxon>Fungi incertae sedis</taxon>
        <taxon>Mucoromycota</taxon>
        <taxon>Glomeromycotina</taxon>
        <taxon>Glomeromycetes</taxon>
        <taxon>Diversisporales</taxon>
        <taxon>Gigasporaceae</taxon>
        <taxon>Dentiscutata</taxon>
    </lineage>
</organism>
<protein>
    <submittedName>
        <fullName evidence="1">3350_t:CDS:1</fullName>
    </submittedName>
</protein>
<reference evidence="1" key="1">
    <citation type="submission" date="2021-06" db="EMBL/GenBank/DDBJ databases">
        <authorList>
            <person name="Kallberg Y."/>
            <person name="Tangrot J."/>
            <person name="Rosling A."/>
        </authorList>
    </citation>
    <scope>NUCLEOTIDE SEQUENCE</scope>
    <source>
        <strain evidence="1">MA453B</strain>
    </source>
</reference>
<gene>
    <name evidence="1" type="ORF">DERYTH_LOCUS21722</name>
</gene>
<dbReference type="Gene3D" id="2.80.10.50">
    <property type="match status" value="1"/>
</dbReference>
<evidence type="ECO:0000313" key="2">
    <source>
        <dbReference type="Proteomes" id="UP000789405"/>
    </source>
</evidence>
<keyword evidence="2" id="KW-1185">Reference proteome</keyword>
<dbReference type="OrthoDB" id="2441183at2759"/>
<dbReference type="SUPFAM" id="SSF50370">
    <property type="entry name" value="Ricin B-like lectins"/>
    <property type="match status" value="1"/>
</dbReference>
<feature type="non-terminal residue" evidence="1">
    <location>
        <position position="1"/>
    </location>
</feature>
<sequence length="204" mass="23162">VKKDLLRGLRKNEEDIFYYIVSKGNPDLGLSFDVDDNSISILKLRPFKNNTNAQWKVLRIDNSDDYPSVTDNSPIKDVVLVNKGTGKAMKYRNKEKGTEITQVDLAEADNNYILWSIDSKQNDGARAVHPNNNESMVLDGWTAKLVDGCEKMGKFIIREWAELISKPITFGAREQKVFNHVNLPAVKDELSITLRLKLEDYASD</sequence>